<reference evidence="1" key="2">
    <citation type="journal article" date="2023" name="IMA Fungus">
        <title>Comparative genomic study of the Penicillium genus elucidates a diverse pangenome and 15 lateral gene transfer events.</title>
        <authorList>
            <person name="Petersen C."/>
            <person name="Sorensen T."/>
            <person name="Nielsen M.R."/>
            <person name="Sondergaard T.E."/>
            <person name="Sorensen J.L."/>
            <person name="Fitzpatrick D.A."/>
            <person name="Frisvad J.C."/>
            <person name="Nielsen K.L."/>
        </authorList>
    </citation>
    <scope>NUCLEOTIDE SEQUENCE</scope>
    <source>
        <strain evidence="1">IBT 19713</strain>
    </source>
</reference>
<dbReference type="GeneID" id="83199486"/>
<proteinExistence type="predicted"/>
<organism evidence="1 2">
    <name type="scientific">Penicillium chermesinum</name>
    <dbReference type="NCBI Taxonomy" id="63820"/>
    <lineage>
        <taxon>Eukaryota</taxon>
        <taxon>Fungi</taxon>
        <taxon>Dikarya</taxon>
        <taxon>Ascomycota</taxon>
        <taxon>Pezizomycotina</taxon>
        <taxon>Eurotiomycetes</taxon>
        <taxon>Eurotiomycetidae</taxon>
        <taxon>Eurotiales</taxon>
        <taxon>Aspergillaceae</taxon>
        <taxon>Penicillium</taxon>
    </lineage>
</organism>
<dbReference type="PANTHER" id="PTHR37540:SF5">
    <property type="entry name" value="TRANSCRIPTION FACTOR DOMAIN-CONTAINING PROTEIN"/>
    <property type="match status" value="1"/>
</dbReference>
<dbReference type="AlphaFoldDB" id="A0A9W9PLI8"/>
<dbReference type="OrthoDB" id="4297170at2759"/>
<gene>
    <name evidence="1" type="ORF">N7468_002886</name>
</gene>
<dbReference type="PANTHER" id="PTHR37540">
    <property type="entry name" value="TRANSCRIPTION FACTOR (ACR-2), PUTATIVE-RELATED-RELATED"/>
    <property type="match status" value="1"/>
</dbReference>
<dbReference type="RefSeq" id="XP_058335324.1">
    <property type="nucleotide sequence ID" value="XM_058472183.1"/>
</dbReference>
<dbReference type="EMBL" id="JAPQKS010000002">
    <property type="protein sequence ID" value="KAJ5247903.1"/>
    <property type="molecule type" value="Genomic_DNA"/>
</dbReference>
<name>A0A9W9PLI8_9EURO</name>
<dbReference type="Proteomes" id="UP001150941">
    <property type="component" value="Unassembled WGS sequence"/>
</dbReference>
<evidence type="ECO:0000313" key="1">
    <source>
        <dbReference type="EMBL" id="KAJ5247903.1"/>
    </source>
</evidence>
<sequence length="106" mass="12015">MPYAAAPLPKLTELLKIQILTILSKPFLPLDAQGILIWILTVGGIVAVDTEKRPWFVARLGDIVESCSVREWEQFKRILRRMLWLGSACDAAAYSLWVEVTLQFSK</sequence>
<reference evidence="1" key="1">
    <citation type="submission" date="2022-11" db="EMBL/GenBank/DDBJ databases">
        <authorList>
            <person name="Petersen C."/>
        </authorList>
    </citation>
    <scope>NUCLEOTIDE SEQUENCE</scope>
    <source>
        <strain evidence="1">IBT 19713</strain>
    </source>
</reference>
<keyword evidence="2" id="KW-1185">Reference proteome</keyword>
<accession>A0A9W9PLI8</accession>
<protein>
    <submittedName>
        <fullName evidence="1">Uncharacterized protein</fullName>
    </submittedName>
</protein>
<comment type="caution">
    <text evidence="1">The sequence shown here is derived from an EMBL/GenBank/DDBJ whole genome shotgun (WGS) entry which is preliminary data.</text>
</comment>
<evidence type="ECO:0000313" key="2">
    <source>
        <dbReference type="Proteomes" id="UP001150941"/>
    </source>
</evidence>